<dbReference type="GO" id="GO:0043571">
    <property type="term" value="P:maintenance of CRISPR repeat elements"/>
    <property type="evidence" value="ECO:0007669"/>
    <property type="project" value="InterPro"/>
</dbReference>
<evidence type="ECO:0000313" key="3">
    <source>
        <dbReference type="Proteomes" id="UP000279384"/>
    </source>
</evidence>
<dbReference type="Pfam" id="PF09704">
    <property type="entry name" value="Cas_Cas5d"/>
    <property type="match status" value="1"/>
</dbReference>
<dbReference type="GO" id="GO:0003723">
    <property type="term" value="F:RNA binding"/>
    <property type="evidence" value="ECO:0007669"/>
    <property type="project" value="InterPro"/>
</dbReference>
<keyword evidence="1" id="KW-0051">Antiviral defense</keyword>
<dbReference type="NCBIfam" id="TIGR01868">
    <property type="entry name" value="casD_Cas5e"/>
    <property type="match status" value="1"/>
</dbReference>
<gene>
    <name evidence="2" type="ORF">C8E02_2228</name>
</gene>
<dbReference type="InterPro" id="IPR013422">
    <property type="entry name" value="CRISPR-assoc_prot_Cas5_N"/>
</dbReference>
<dbReference type="AlphaFoldDB" id="A0A495BCJ3"/>
<evidence type="ECO:0000313" key="2">
    <source>
        <dbReference type="EMBL" id="RKQ57924.1"/>
    </source>
</evidence>
<name>A0A495BCJ3_VOGIN</name>
<dbReference type="RefSeq" id="WP_120810791.1">
    <property type="nucleotide sequence ID" value="NZ_RBID01000015.1"/>
</dbReference>
<evidence type="ECO:0000256" key="1">
    <source>
        <dbReference type="ARBA" id="ARBA00023118"/>
    </source>
</evidence>
<protein>
    <submittedName>
        <fullName evidence="2">CRISPR-associated Cas5e family protein</fullName>
    </submittedName>
</protein>
<dbReference type="InterPro" id="IPR021124">
    <property type="entry name" value="CRISPR-assoc_prot_Cas5"/>
</dbReference>
<dbReference type="InterPro" id="IPR010147">
    <property type="entry name" value="CRISPR-assoc_prot_CasD"/>
</dbReference>
<dbReference type="CDD" id="cd09756">
    <property type="entry name" value="Cas5_I-E"/>
    <property type="match status" value="1"/>
</dbReference>
<dbReference type="NCBIfam" id="TIGR02593">
    <property type="entry name" value="CRISPR_cas5"/>
    <property type="match status" value="1"/>
</dbReference>
<organism evidence="2 3">
    <name type="scientific">Vogesella indigofera</name>
    <name type="common">Pseudomonas indigofera</name>
    <dbReference type="NCBI Taxonomy" id="45465"/>
    <lineage>
        <taxon>Bacteria</taxon>
        <taxon>Pseudomonadati</taxon>
        <taxon>Pseudomonadota</taxon>
        <taxon>Betaproteobacteria</taxon>
        <taxon>Neisseriales</taxon>
        <taxon>Chromobacteriaceae</taxon>
        <taxon>Vogesella</taxon>
    </lineage>
</organism>
<proteinExistence type="predicted"/>
<dbReference type="EMBL" id="RBID01000015">
    <property type="protein sequence ID" value="RKQ57924.1"/>
    <property type="molecule type" value="Genomic_DNA"/>
</dbReference>
<dbReference type="Gene3D" id="3.30.70.2660">
    <property type="match status" value="1"/>
</dbReference>
<reference evidence="2 3" key="1">
    <citation type="submission" date="2018-10" db="EMBL/GenBank/DDBJ databases">
        <title>Genomic Encyclopedia of Type Strains, Phase IV (KMG-IV): sequencing the most valuable type-strain genomes for metagenomic binning, comparative biology and taxonomic classification.</title>
        <authorList>
            <person name="Goeker M."/>
        </authorList>
    </citation>
    <scope>NUCLEOTIDE SEQUENCE [LARGE SCALE GENOMIC DNA]</scope>
    <source>
        <strain evidence="2 3">DSM 3303</strain>
    </source>
</reference>
<comment type="caution">
    <text evidence="2">The sequence shown here is derived from an EMBL/GenBank/DDBJ whole genome shotgun (WGS) entry which is preliminary data.</text>
</comment>
<dbReference type="Proteomes" id="UP000279384">
    <property type="component" value="Unassembled WGS sequence"/>
</dbReference>
<dbReference type="GO" id="GO:0051607">
    <property type="term" value="P:defense response to virus"/>
    <property type="evidence" value="ECO:0007669"/>
    <property type="project" value="UniProtKB-KW"/>
</dbReference>
<sequence>MNHPYLLLWLEGPLQAWGHDSRFGRRDTLDFPTKSGVLGLLCCALGAGGEQREWLARLADLDLQLLAYTPADKLGKATPRLPLLRDFHMVGSGYDDADPWQSLLTPKTSEGKKAVGGGTKMTYRYYLQDMAFAVALQVPADEADRLAAALQNPVWDIYLGRKTCVPTELVYQGVFATAGDALAAAANLAAQKGRAPSFAVRQGEHDGEVITLNDVPLQFGQHKRYRDHRVTVLPVDADG</sequence>
<accession>A0A495BCJ3</accession>